<evidence type="ECO:0000313" key="3">
    <source>
        <dbReference type="Proteomes" id="UP001152888"/>
    </source>
</evidence>
<protein>
    <submittedName>
        <fullName evidence="2">Uncharacterized protein</fullName>
    </submittedName>
</protein>
<accession>A0A9P0MC36</accession>
<organism evidence="2 3">
    <name type="scientific">Acanthoscelides obtectus</name>
    <name type="common">Bean weevil</name>
    <name type="synonym">Bruchus obtectus</name>
    <dbReference type="NCBI Taxonomy" id="200917"/>
    <lineage>
        <taxon>Eukaryota</taxon>
        <taxon>Metazoa</taxon>
        <taxon>Ecdysozoa</taxon>
        <taxon>Arthropoda</taxon>
        <taxon>Hexapoda</taxon>
        <taxon>Insecta</taxon>
        <taxon>Pterygota</taxon>
        <taxon>Neoptera</taxon>
        <taxon>Endopterygota</taxon>
        <taxon>Coleoptera</taxon>
        <taxon>Polyphaga</taxon>
        <taxon>Cucujiformia</taxon>
        <taxon>Chrysomeloidea</taxon>
        <taxon>Chrysomelidae</taxon>
        <taxon>Bruchinae</taxon>
        <taxon>Bruchini</taxon>
        <taxon>Acanthoscelides</taxon>
    </lineage>
</organism>
<evidence type="ECO:0000256" key="1">
    <source>
        <dbReference type="SAM" id="MobiDB-lite"/>
    </source>
</evidence>
<proteinExistence type="predicted"/>
<name>A0A9P0MC36_ACAOB</name>
<keyword evidence="3" id="KW-1185">Reference proteome</keyword>
<dbReference type="EMBL" id="CAKOFQ010008296">
    <property type="protein sequence ID" value="CAH2013232.1"/>
    <property type="molecule type" value="Genomic_DNA"/>
</dbReference>
<comment type="caution">
    <text evidence="2">The sequence shown here is derived from an EMBL/GenBank/DDBJ whole genome shotgun (WGS) entry which is preliminary data.</text>
</comment>
<reference evidence="2" key="1">
    <citation type="submission" date="2022-03" db="EMBL/GenBank/DDBJ databases">
        <authorList>
            <person name="Sayadi A."/>
        </authorList>
    </citation>
    <scope>NUCLEOTIDE SEQUENCE</scope>
</reference>
<dbReference type="Proteomes" id="UP001152888">
    <property type="component" value="Unassembled WGS sequence"/>
</dbReference>
<feature type="compositionally biased region" description="Basic and acidic residues" evidence="1">
    <location>
        <begin position="10"/>
        <end position="20"/>
    </location>
</feature>
<gene>
    <name evidence="2" type="ORF">ACAOBT_LOCUS33336</name>
</gene>
<dbReference type="AlphaFoldDB" id="A0A9P0MC36"/>
<sequence length="116" mass="13517">MQSKTKHLRKYDENIERHSQSPCFDERVPVSYGTGCNHYEKDVTIQDEDRTVMPREDMHQTWTHYEKNTTIKENHDNLRLQASNLGISRSRIFVGKAVPQQNSLVVQDETDAEVQG</sequence>
<evidence type="ECO:0000313" key="2">
    <source>
        <dbReference type="EMBL" id="CAH2013232.1"/>
    </source>
</evidence>
<feature type="region of interest" description="Disordered" evidence="1">
    <location>
        <begin position="1"/>
        <end position="20"/>
    </location>
</feature>